<accession>A0A6F9DH22</accession>
<protein>
    <submittedName>
        <fullName evidence="1">Uncharacterized protein LOC100175087</fullName>
    </submittedName>
</protein>
<sequence length="269" mass="29834">MSQSHALHAGAKLISLVDTVPRIQSSILEKGSSVLSQLMFKPPVKKVAKNTVQHQHSVVCRPCTADDRNAMVDFMTRQFVTREPLMQSVHATTSNSRMFVEHCIDEALIQEASFIARNEDTGKVFGVRLNAIGPSSGIEMENDFGFYINLIPRFLHHMEKDVPKLLGTDSFMRHVAICVEPGAIQCGVATDLMKASAKHAKVNGLKNMVAMCSWKLPYKLAQKVGFRSVLRVPYAEYAESLRCEGEKAMEPFLSLAKSEGVAHTMVRDV</sequence>
<dbReference type="GO" id="GO:0008080">
    <property type="term" value="F:N-acetyltransferase activity"/>
    <property type="evidence" value="ECO:0007669"/>
    <property type="project" value="TreeGrafter"/>
</dbReference>
<reference evidence="1" key="1">
    <citation type="submission" date="2020-04" db="EMBL/GenBank/DDBJ databases">
        <authorList>
            <person name="Neveu A P."/>
        </authorList>
    </citation>
    <scope>NUCLEOTIDE SEQUENCE</scope>
    <source>
        <tissue evidence="1">Whole embryo</tissue>
    </source>
</reference>
<dbReference type="InterPro" id="IPR016181">
    <property type="entry name" value="Acyl_CoA_acyltransferase"/>
</dbReference>
<dbReference type="SUPFAM" id="SSF55729">
    <property type="entry name" value="Acyl-CoA N-acyltransferases (Nat)"/>
    <property type="match status" value="1"/>
</dbReference>
<evidence type="ECO:0000313" key="1">
    <source>
        <dbReference type="EMBL" id="CAB3260304.1"/>
    </source>
</evidence>
<dbReference type="Gene3D" id="3.40.630.30">
    <property type="match status" value="1"/>
</dbReference>
<name>A0A6F9DH22_9ASCI</name>
<gene>
    <name evidence="1" type="primary">LOC100175087</name>
</gene>
<dbReference type="EMBL" id="LR786343">
    <property type="protein sequence ID" value="CAB3260304.1"/>
    <property type="molecule type" value="mRNA"/>
</dbReference>
<organism evidence="1">
    <name type="scientific">Phallusia mammillata</name>
    <dbReference type="NCBI Taxonomy" id="59560"/>
    <lineage>
        <taxon>Eukaryota</taxon>
        <taxon>Metazoa</taxon>
        <taxon>Chordata</taxon>
        <taxon>Tunicata</taxon>
        <taxon>Ascidiacea</taxon>
        <taxon>Phlebobranchia</taxon>
        <taxon>Ascidiidae</taxon>
        <taxon>Phallusia</taxon>
    </lineage>
</organism>
<proteinExistence type="evidence at transcript level"/>
<dbReference type="PANTHER" id="PTHR20905">
    <property type="entry name" value="N-ACETYLTRANSFERASE-RELATED"/>
    <property type="match status" value="1"/>
</dbReference>
<dbReference type="AlphaFoldDB" id="A0A6F9DH22"/>
<dbReference type="PANTHER" id="PTHR20905:SF1">
    <property type="entry name" value="AT07410P-RELATED"/>
    <property type="match status" value="1"/>
</dbReference>